<protein>
    <submittedName>
        <fullName evidence="2">Uncharacterized protein</fullName>
    </submittedName>
</protein>
<accession>A0A6J8CVP4</accession>
<keyword evidence="3" id="KW-1185">Reference proteome</keyword>
<reference evidence="2 3" key="1">
    <citation type="submission" date="2020-06" db="EMBL/GenBank/DDBJ databases">
        <authorList>
            <person name="Li R."/>
            <person name="Bekaert M."/>
        </authorList>
    </citation>
    <scope>NUCLEOTIDE SEQUENCE [LARGE SCALE GENOMIC DNA]</scope>
    <source>
        <strain evidence="3">wild</strain>
    </source>
</reference>
<name>A0A6J8CVP4_MYTCO</name>
<dbReference type="EMBL" id="CACVKT020005970">
    <property type="protein sequence ID" value="CAC5399002.1"/>
    <property type="molecule type" value="Genomic_DNA"/>
</dbReference>
<dbReference type="OrthoDB" id="6192749at2759"/>
<evidence type="ECO:0000256" key="1">
    <source>
        <dbReference type="SAM" id="Coils"/>
    </source>
</evidence>
<sequence length="265" mass="29963">MASSSTVTCGVYRKQNVIETQKQRQKCHDEIKQVRNRINEHLDNLEQRILQDLYAAEKKVKSQIEDLLGKLAENAENINSMENNISAIKDYATDLQTFLGSKMIEIEIKKYEIFMQSLFDDESLRKMDINCKIEDKLTDVMSNVTSLGTISIELSSPLEVMQIGKATQAQTMSLEHVSSKTIDEITMTLQSKFDFFYTTGCSISSTGYMVLIEFGYRRLLILKEDGTLKSRIPLSTLNPVDCACVDDKTVAVTFAASKQLQIINV</sequence>
<evidence type="ECO:0000313" key="3">
    <source>
        <dbReference type="Proteomes" id="UP000507470"/>
    </source>
</evidence>
<organism evidence="2 3">
    <name type="scientific">Mytilus coruscus</name>
    <name type="common">Sea mussel</name>
    <dbReference type="NCBI Taxonomy" id="42192"/>
    <lineage>
        <taxon>Eukaryota</taxon>
        <taxon>Metazoa</taxon>
        <taxon>Spiralia</taxon>
        <taxon>Lophotrochozoa</taxon>
        <taxon>Mollusca</taxon>
        <taxon>Bivalvia</taxon>
        <taxon>Autobranchia</taxon>
        <taxon>Pteriomorphia</taxon>
        <taxon>Mytilida</taxon>
        <taxon>Mytiloidea</taxon>
        <taxon>Mytilidae</taxon>
        <taxon>Mytilinae</taxon>
        <taxon>Mytilus</taxon>
    </lineage>
</organism>
<gene>
    <name evidence="2" type="ORF">MCOR_33307</name>
</gene>
<dbReference type="SUPFAM" id="SSF58113">
    <property type="entry name" value="Apolipoprotein A-I"/>
    <property type="match status" value="1"/>
</dbReference>
<evidence type="ECO:0000313" key="2">
    <source>
        <dbReference type="EMBL" id="CAC5399002.1"/>
    </source>
</evidence>
<dbReference type="AlphaFoldDB" id="A0A6J8CVP4"/>
<keyword evidence="1" id="KW-0175">Coiled coil</keyword>
<dbReference type="Gene3D" id="1.20.120.20">
    <property type="entry name" value="Apolipoprotein"/>
    <property type="match status" value="1"/>
</dbReference>
<dbReference type="Proteomes" id="UP000507470">
    <property type="component" value="Unassembled WGS sequence"/>
</dbReference>
<feature type="coiled-coil region" evidence="1">
    <location>
        <begin position="24"/>
        <end position="84"/>
    </location>
</feature>
<proteinExistence type="predicted"/>